<organism evidence="2 3">
    <name type="scientific">Dethiosulfatarculus sandiegensis</name>
    <dbReference type="NCBI Taxonomy" id="1429043"/>
    <lineage>
        <taxon>Bacteria</taxon>
        <taxon>Pseudomonadati</taxon>
        <taxon>Thermodesulfobacteriota</taxon>
        <taxon>Desulfarculia</taxon>
        <taxon>Desulfarculales</taxon>
        <taxon>Desulfarculaceae</taxon>
        <taxon>Dethiosulfatarculus</taxon>
    </lineage>
</organism>
<keyword evidence="3" id="KW-1185">Reference proteome</keyword>
<dbReference type="STRING" id="1429043.X474_13325"/>
<dbReference type="AlphaFoldDB" id="A0A0D2JV75"/>
<evidence type="ECO:0000313" key="3">
    <source>
        <dbReference type="Proteomes" id="UP000032233"/>
    </source>
</evidence>
<reference evidence="2 3" key="1">
    <citation type="submission" date="2013-11" db="EMBL/GenBank/DDBJ databases">
        <title>Metagenomic analysis of a methanogenic consortium involved in long chain n-alkane degradation.</title>
        <authorList>
            <person name="Davidova I.A."/>
            <person name="Callaghan A.V."/>
            <person name="Wawrik B."/>
            <person name="Pruitt S."/>
            <person name="Marks C."/>
            <person name="Duncan K.E."/>
            <person name="Suflita J.M."/>
        </authorList>
    </citation>
    <scope>NUCLEOTIDE SEQUENCE [LARGE SCALE GENOMIC DNA]</scope>
    <source>
        <strain evidence="2 3">SPR</strain>
    </source>
</reference>
<dbReference type="EMBL" id="AZAC01000015">
    <property type="protein sequence ID" value="KIX13460.1"/>
    <property type="molecule type" value="Genomic_DNA"/>
</dbReference>
<dbReference type="RefSeq" id="WP_044349168.1">
    <property type="nucleotide sequence ID" value="NZ_AZAC01000015.1"/>
</dbReference>
<evidence type="ECO:0000313" key="2">
    <source>
        <dbReference type="EMBL" id="KIX13460.1"/>
    </source>
</evidence>
<protein>
    <recommendedName>
        <fullName evidence="1">RsbT co-antagonist protein RsbRD N-terminal domain-containing protein</fullName>
    </recommendedName>
</protein>
<dbReference type="Pfam" id="PF14361">
    <property type="entry name" value="RsbRD_N"/>
    <property type="match status" value="1"/>
</dbReference>
<dbReference type="OrthoDB" id="1724246at2"/>
<proteinExistence type="predicted"/>
<dbReference type="Proteomes" id="UP000032233">
    <property type="component" value="Unassembled WGS sequence"/>
</dbReference>
<dbReference type="InterPro" id="IPR025751">
    <property type="entry name" value="RsbRD_N_dom"/>
</dbReference>
<gene>
    <name evidence="2" type="ORF">X474_13325</name>
</gene>
<comment type="caution">
    <text evidence="2">The sequence shown here is derived from an EMBL/GenBank/DDBJ whole genome shotgun (WGS) entry which is preliminary data.</text>
</comment>
<sequence>MNLQELLKNNRSVICEEWVDCIVNTYPPETAKFLLNKKDRFANPVGHTIVSETQAIFDGLLRGETTEGDIPDFLDRIIRIRALQDFSASESLSFIFELKAVIRSKLQDEIEEEGLEKELFLLEVAIDRLALLGFDIYESCREKVHKAKADEMMNHYANVLRRTGLFYEEPEQLQKEPDVLSKPKPMA</sequence>
<name>A0A0D2JV75_9BACT</name>
<evidence type="ECO:0000259" key="1">
    <source>
        <dbReference type="Pfam" id="PF14361"/>
    </source>
</evidence>
<accession>A0A0D2JV75</accession>
<dbReference type="InParanoid" id="A0A0D2JV75"/>
<feature type="domain" description="RsbT co-antagonist protein RsbRD N-terminal" evidence="1">
    <location>
        <begin position="14"/>
        <end position="151"/>
    </location>
</feature>